<dbReference type="AlphaFoldDB" id="A0A5C5TSL9"/>
<keyword evidence="5" id="KW-1185">Reference proteome</keyword>
<dbReference type="InterPro" id="IPR011330">
    <property type="entry name" value="Glyco_hydro/deAcase_b/a-brl"/>
</dbReference>
<evidence type="ECO:0000256" key="1">
    <source>
        <dbReference type="ARBA" id="ARBA00004613"/>
    </source>
</evidence>
<gene>
    <name evidence="4" type="ORF">FQY83_17275</name>
</gene>
<evidence type="ECO:0000256" key="2">
    <source>
        <dbReference type="ARBA" id="ARBA00022729"/>
    </source>
</evidence>
<dbReference type="PANTHER" id="PTHR34216:SF3">
    <property type="entry name" value="POLY-BETA-1,6-N-ACETYL-D-GLUCOSAMINE N-DEACETYLASE"/>
    <property type="match status" value="1"/>
</dbReference>
<dbReference type="Gene3D" id="3.20.20.370">
    <property type="entry name" value="Glycoside hydrolase/deacetylase"/>
    <property type="match status" value="1"/>
</dbReference>
<dbReference type="Proteomes" id="UP000319980">
    <property type="component" value="Unassembled WGS sequence"/>
</dbReference>
<dbReference type="InterPro" id="IPR051398">
    <property type="entry name" value="Polysacch_Deacetylase"/>
</dbReference>
<comment type="subcellular location">
    <subcellularLocation>
        <location evidence="1">Secreted</location>
    </subcellularLocation>
</comment>
<feature type="domain" description="NodB homology" evidence="3">
    <location>
        <begin position="108"/>
        <end position="364"/>
    </location>
</feature>
<dbReference type="CDD" id="cd10918">
    <property type="entry name" value="CE4_NodB_like_5s_6s"/>
    <property type="match status" value="1"/>
</dbReference>
<dbReference type="RefSeq" id="WP_146389440.1">
    <property type="nucleotide sequence ID" value="NZ_VOHK01000012.1"/>
</dbReference>
<comment type="caution">
    <text evidence="4">The sequence shown here is derived from an EMBL/GenBank/DDBJ whole genome shotgun (WGS) entry which is preliminary data.</text>
</comment>
<keyword evidence="2" id="KW-0732">Signal</keyword>
<dbReference type="InterPro" id="IPR002509">
    <property type="entry name" value="NODB_dom"/>
</dbReference>
<dbReference type="SUPFAM" id="SSF88713">
    <property type="entry name" value="Glycoside hydrolase/deacetylase"/>
    <property type="match status" value="1"/>
</dbReference>
<dbReference type="GO" id="GO:0016810">
    <property type="term" value="F:hydrolase activity, acting on carbon-nitrogen (but not peptide) bonds"/>
    <property type="evidence" value="ECO:0007669"/>
    <property type="project" value="InterPro"/>
</dbReference>
<evidence type="ECO:0000259" key="3">
    <source>
        <dbReference type="PROSITE" id="PS51677"/>
    </source>
</evidence>
<name>A0A5C5TSL9_9GAMM</name>
<dbReference type="Pfam" id="PF01522">
    <property type="entry name" value="Polysacc_deac_1"/>
    <property type="match status" value="1"/>
</dbReference>
<sequence>MQAEAAIDPQQVAPHVASRRERLATHAHQWHLLPVLQTIRGWFRRDLRVLAYHRVRAIDARFSFDPGLVSASPAAFRGQMQLLRDRFHPVSCREVVAALEGGPALPRDAVLVTFDDGYDDNHGVAFPILRELGVPATFFVATGHIDSGLPYAYDWLAHLVVGATGDRLRLPALDLDIPLPAGLEARRALVAPLLDRLKFLDDDGQQAVIDGLEREAGRPRTQGHADCRPMSWDQLREMRAAGMEIGGHGVHHRMLAKLPDDALCAEVEGCQARLTAELGAPAIAVSYPVGGPDAFDARVVEAVRAAGFRVGFTYLSGTNPWPAGDRYRLLRTAVERGIGEAWFRGILAVPEVFAHPSVVRAYPA</sequence>
<evidence type="ECO:0000313" key="5">
    <source>
        <dbReference type="Proteomes" id="UP000319980"/>
    </source>
</evidence>
<dbReference type="GO" id="GO:0005975">
    <property type="term" value="P:carbohydrate metabolic process"/>
    <property type="evidence" value="ECO:0007669"/>
    <property type="project" value="InterPro"/>
</dbReference>
<evidence type="ECO:0000313" key="4">
    <source>
        <dbReference type="EMBL" id="TWT17243.1"/>
    </source>
</evidence>
<dbReference type="EMBL" id="VOHK01000012">
    <property type="protein sequence ID" value="TWT17243.1"/>
    <property type="molecule type" value="Genomic_DNA"/>
</dbReference>
<dbReference type="PANTHER" id="PTHR34216">
    <property type="match status" value="1"/>
</dbReference>
<accession>A0A5C5TSL9</accession>
<organism evidence="4 5">
    <name type="scientific">Luteimonas marina</name>
    <dbReference type="NCBI Taxonomy" id="488485"/>
    <lineage>
        <taxon>Bacteria</taxon>
        <taxon>Pseudomonadati</taxon>
        <taxon>Pseudomonadota</taxon>
        <taxon>Gammaproteobacteria</taxon>
        <taxon>Lysobacterales</taxon>
        <taxon>Lysobacteraceae</taxon>
        <taxon>Luteimonas</taxon>
    </lineage>
</organism>
<dbReference type="GO" id="GO:0005576">
    <property type="term" value="C:extracellular region"/>
    <property type="evidence" value="ECO:0007669"/>
    <property type="project" value="UniProtKB-SubCell"/>
</dbReference>
<proteinExistence type="predicted"/>
<dbReference type="PROSITE" id="PS51677">
    <property type="entry name" value="NODB"/>
    <property type="match status" value="1"/>
</dbReference>
<reference evidence="4 5" key="1">
    <citation type="journal article" date="2008" name="Int. J. Syst. Evol. Microbiol.">
        <title>Luteimonas marina sp. nov., isolated from seawater.</title>
        <authorList>
            <person name="Baik K.S."/>
            <person name="Park S.C."/>
            <person name="Kim M.S."/>
            <person name="Kim E.M."/>
            <person name="Park C."/>
            <person name="Chun J."/>
            <person name="Seong C.N."/>
        </authorList>
    </citation>
    <scope>NUCLEOTIDE SEQUENCE [LARGE SCALE GENOMIC DNA]</scope>
    <source>
        <strain evidence="4 5">FR1330</strain>
    </source>
</reference>
<protein>
    <submittedName>
        <fullName evidence="4">Polysaccharide deacetylase family protein</fullName>
    </submittedName>
</protein>
<dbReference type="OrthoDB" id="9814639at2"/>